<dbReference type="GO" id="GO:0030600">
    <property type="term" value="F:feruloyl esterase activity"/>
    <property type="evidence" value="ECO:0007669"/>
    <property type="project" value="InterPro"/>
</dbReference>
<evidence type="ECO:0000256" key="4">
    <source>
        <dbReference type="ARBA" id="ARBA00022729"/>
    </source>
</evidence>
<evidence type="ECO:0000256" key="2">
    <source>
        <dbReference type="ARBA" id="ARBA00022525"/>
    </source>
</evidence>
<evidence type="ECO:0000256" key="9">
    <source>
        <dbReference type="SAM" id="SignalP"/>
    </source>
</evidence>
<dbReference type="InterPro" id="IPR013320">
    <property type="entry name" value="ConA-like_dom_sf"/>
</dbReference>
<keyword evidence="5" id="KW-0378">Hydrolase</keyword>
<dbReference type="SUPFAM" id="SSF49899">
    <property type="entry name" value="Concanavalin A-like lectins/glucanases"/>
    <property type="match status" value="1"/>
</dbReference>
<accession>A0A554VC10</accession>
<feature type="region of interest" description="Disordered" evidence="8">
    <location>
        <begin position="315"/>
        <end position="345"/>
    </location>
</feature>
<dbReference type="GO" id="GO:0045493">
    <property type="term" value="P:xylan catabolic process"/>
    <property type="evidence" value="ECO:0007669"/>
    <property type="project" value="UniProtKB-KW"/>
</dbReference>
<comment type="caution">
    <text evidence="11">The sequence shown here is derived from an EMBL/GenBank/DDBJ whole genome shotgun (WGS) entry which is preliminary data.</text>
</comment>
<dbReference type="Proteomes" id="UP000318833">
    <property type="component" value="Unassembled WGS sequence"/>
</dbReference>
<dbReference type="GO" id="GO:0016020">
    <property type="term" value="C:membrane"/>
    <property type="evidence" value="ECO:0007669"/>
    <property type="project" value="InterPro"/>
</dbReference>
<evidence type="ECO:0000259" key="10">
    <source>
        <dbReference type="PROSITE" id="PS50060"/>
    </source>
</evidence>
<dbReference type="NCBIfam" id="TIGR04183">
    <property type="entry name" value="Por_Secre_tail"/>
    <property type="match status" value="1"/>
</dbReference>
<organism evidence="11 12">
    <name type="scientific">Aquimarina algiphila</name>
    <dbReference type="NCBI Taxonomy" id="2047982"/>
    <lineage>
        <taxon>Bacteria</taxon>
        <taxon>Pseudomonadati</taxon>
        <taxon>Bacteroidota</taxon>
        <taxon>Flavobacteriia</taxon>
        <taxon>Flavobacteriales</taxon>
        <taxon>Flavobacteriaceae</taxon>
        <taxon>Aquimarina</taxon>
    </lineage>
</organism>
<evidence type="ECO:0000313" key="11">
    <source>
        <dbReference type="EMBL" id="TSE04173.1"/>
    </source>
</evidence>
<feature type="region of interest" description="Disordered" evidence="8">
    <location>
        <begin position="285"/>
        <end position="304"/>
    </location>
</feature>
<dbReference type="PANTHER" id="PTHR38050:SF2">
    <property type="entry name" value="FERULOYL ESTERASE C-RELATED"/>
    <property type="match status" value="1"/>
</dbReference>
<dbReference type="CDD" id="cd06263">
    <property type="entry name" value="MAM"/>
    <property type="match status" value="1"/>
</dbReference>
<dbReference type="InterPro" id="IPR026444">
    <property type="entry name" value="Secre_tail"/>
</dbReference>
<sequence>MKTQLTFTKKSLWLLAITFITTVSAFAQQVINATLQHDGKTRQYRLYVPQSYDATKPVPLILNYHGFTNNINTQYNQSDFRQLAEDNQFIFVTPQGLGGFFSGWAINNNFGGNEDDLGFSDALINKIQSDFNINEKRIYATGFSNGGFFSYRLACELSPRIAAVASVAGSMTRRWIDNNQCQPQHPTAVLQITGTNDGTISINGNGSNEPIQDVMEYWSSVNNGDATPEVIQLGGGSTRSIWDNGDNGTTAEFIKVQGKGHSWNGGNVNTSQEIWKFFSRFDIDGEIDPTTTPPTGETCSGDVSSFPYSESFESDLGQWSQSSSDDLDWTRDSGGTPSNSTGPSNGADGSFYLYVEASGNNAGFPNKRAILNSPCLNFSSLTTPTLTFQYHMFGSAINSLTVEARTDNSGNWSNVFSESGNQGDTWNSTSVNLSNFAGNANVQLRFNVITGSGNNGWQSDIAIDAIMIQDGSGNPNPTPDCEALDFNNFTITGFSNQDNVGDFSIESGGAALSLSNNTWKYIGLDYTVTTNTVIEFDFSSTSQGEIHAIGFENNNTLTSSRYFKVHGTQNYGVTNFDNYSSGTTTYVIPVGNFYTGAMDRLVFINDNDGGSGNNSLFSNVKIYEGSCNGSLSAKEVIAQLDNKEALLGTDDEGMNTIIMTPNPTSDQFSLHVNSKSTSEILISIYNTIGQKKYEARLHPGVNNFSANNMELSSGIYVVKIQSEGGKDVVKKLIVK</sequence>
<dbReference type="PANTHER" id="PTHR38050">
    <property type="match status" value="1"/>
</dbReference>
<feature type="compositionally biased region" description="Low complexity" evidence="8">
    <location>
        <begin position="315"/>
        <end position="324"/>
    </location>
</feature>
<evidence type="ECO:0000256" key="7">
    <source>
        <dbReference type="ARBA" id="ARBA00023326"/>
    </source>
</evidence>
<keyword evidence="6" id="KW-0119">Carbohydrate metabolism</keyword>
<dbReference type="InterPro" id="IPR043595">
    <property type="entry name" value="FaeB/C/D"/>
</dbReference>
<evidence type="ECO:0000256" key="3">
    <source>
        <dbReference type="ARBA" id="ARBA00022651"/>
    </source>
</evidence>
<dbReference type="Gene3D" id="2.60.120.200">
    <property type="match status" value="1"/>
</dbReference>
<evidence type="ECO:0000313" key="12">
    <source>
        <dbReference type="Proteomes" id="UP000318833"/>
    </source>
</evidence>
<feature type="compositionally biased region" description="Polar residues" evidence="8">
    <location>
        <begin position="289"/>
        <end position="304"/>
    </location>
</feature>
<dbReference type="PROSITE" id="PS50060">
    <property type="entry name" value="MAM_2"/>
    <property type="match status" value="1"/>
</dbReference>
<keyword evidence="4 9" id="KW-0732">Signal</keyword>
<dbReference type="AlphaFoldDB" id="A0A554VC10"/>
<comment type="subcellular location">
    <subcellularLocation>
        <location evidence="1">Secreted</location>
    </subcellularLocation>
</comment>
<dbReference type="Pfam" id="PF18962">
    <property type="entry name" value="Por_Secre_tail"/>
    <property type="match status" value="1"/>
</dbReference>
<feature type="signal peptide" evidence="9">
    <location>
        <begin position="1"/>
        <end position="27"/>
    </location>
</feature>
<evidence type="ECO:0000256" key="6">
    <source>
        <dbReference type="ARBA" id="ARBA00023277"/>
    </source>
</evidence>
<name>A0A554VC10_9FLAO</name>
<dbReference type="RefSeq" id="WP_143918645.1">
    <property type="nucleotide sequence ID" value="NZ_CANMIK010000058.1"/>
</dbReference>
<reference evidence="11 12" key="1">
    <citation type="submission" date="2019-07" db="EMBL/GenBank/DDBJ databases">
        <title>The draft genome sequence of Aquimarina algiphila M91.</title>
        <authorList>
            <person name="Meng X."/>
        </authorList>
    </citation>
    <scope>NUCLEOTIDE SEQUENCE [LARGE SCALE GENOMIC DNA]</scope>
    <source>
        <strain evidence="11 12">M91</strain>
    </source>
</reference>
<dbReference type="GO" id="GO:0004553">
    <property type="term" value="F:hydrolase activity, hydrolyzing O-glycosyl compounds"/>
    <property type="evidence" value="ECO:0007669"/>
    <property type="project" value="UniProtKB-ARBA"/>
</dbReference>
<dbReference type="GO" id="GO:0005576">
    <property type="term" value="C:extracellular region"/>
    <property type="evidence" value="ECO:0007669"/>
    <property type="project" value="UniProtKB-SubCell"/>
</dbReference>
<keyword evidence="3" id="KW-0858">Xylan degradation</keyword>
<dbReference type="SUPFAM" id="SSF53474">
    <property type="entry name" value="alpha/beta-Hydrolases"/>
    <property type="match status" value="1"/>
</dbReference>
<dbReference type="InterPro" id="IPR000998">
    <property type="entry name" value="MAM_dom"/>
</dbReference>
<dbReference type="SMART" id="SM00137">
    <property type="entry name" value="MAM"/>
    <property type="match status" value="1"/>
</dbReference>
<protein>
    <submittedName>
        <fullName evidence="11">T9SS type A sorting domain-containing protein</fullName>
    </submittedName>
</protein>
<proteinExistence type="predicted"/>
<dbReference type="Pfam" id="PF00629">
    <property type="entry name" value="MAM"/>
    <property type="match status" value="1"/>
</dbReference>
<evidence type="ECO:0000256" key="8">
    <source>
        <dbReference type="SAM" id="MobiDB-lite"/>
    </source>
</evidence>
<feature type="domain" description="MAM" evidence="10">
    <location>
        <begin position="308"/>
        <end position="483"/>
    </location>
</feature>
<dbReference type="EMBL" id="VLNR01000086">
    <property type="protein sequence ID" value="TSE04173.1"/>
    <property type="molecule type" value="Genomic_DNA"/>
</dbReference>
<feature type="compositionally biased region" description="Low complexity" evidence="8">
    <location>
        <begin position="333"/>
        <end position="345"/>
    </location>
</feature>
<evidence type="ECO:0000256" key="5">
    <source>
        <dbReference type="ARBA" id="ARBA00022801"/>
    </source>
</evidence>
<keyword evidence="2" id="KW-0964">Secreted</keyword>
<gene>
    <name evidence="11" type="ORF">FOF46_27085</name>
</gene>
<dbReference type="OrthoDB" id="9764953at2"/>
<keyword evidence="7" id="KW-0624">Polysaccharide degradation</keyword>
<dbReference type="InterPro" id="IPR029058">
    <property type="entry name" value="AB_hydrolase_fold"/>
</dbReference>
<keyword evidence="12" id="KW-1185">Reference proteome</keyword>
<feature type="chain" id="PRO_5021865373" evidence="9">
    <location>
        <begin position="28"/>
        <end position="735"/>
    </location>
</feature>
<dbReference type="Gene3D" id="3.40.50.1820">
    <property type="entry name" value="alpha/beta hydrolase"/>
    <property type="match status" value="1"/>
</dbReference>
<evidence type="ECO:0000256" key="1">
    <source>
        <dbReference type="ARBA" id="ARBA00004613"/>
    </source>
</evidence>